<dbReference type="CDD" id="cd00221">
    <property type="entry name" value="Vsr"/>
    <property type="match status" value="1"/>
</dbReference>
<dbReference type="Proteomes" id="UP001165405">
    <property type="component" value="Unassembled WGS sequence"/>
</dbReference>
<evidence type="ECO:0000256" key="2">
    <source>
        <dbReference type="ARBA" id="ARBA00022759"/>
    </source>
</evidence>
<accession>A0AA41QF96</accession>
<dbReference type="GO" id="GO:0004519">
    <property type="term" value="F:endonuclease activity"/>
    <property type="evidence" value="ECO:0007669"/>
    <property type="project" value="UniProtKB-KW"/>
</dbReference>
<evidence type="ECO:0000313" key="8">
    <source>
        <dbReference type="Proteomes" id="UP001165405"/>
    </source>
</evidence>
<keyword evidence="8" id="KW-1185">Reference proteome</keyword>
<evidence type="ECO:0000313" key="7">
    <source>
        <dbReference type="EMBL" id="MCF4122077.1"/>
    </source>
</evidence>
<keyword evidence="3" id="KW-0227">DNA damage</keyword>
<keyword evidence="1" id="KW-0540">Nuclease</keyword>
<dbReference type="Pfam" id="PF03852">
    <property type="entry name" value="Vsr"/>
    <property type="match status" value="1"/>
</dbReference>
<keyword evidence="4" id="KW-0378">Hydrolase</keyword>
<keyword evidence="2 7" id="KW-0255">Endonuclease</keyword>
<dbReference type="AlphaFoldDB" id="A0AA41QF96"/>
<evidence type="ECO:0000256" key="6">
    <source>
        <dbReference type="ARBA" id="ARBA00029466"/>
    </source>
</evidence>
<gene>
    <name evidence="7" type="ORF">L1785_13925</name>
</gene>
<proteinExistence type="inferred from homology"/>
<organism evidence="7 8">
    <name type="scientific">Antribacter soli</name>
    <dbReference type="NCBI Taxonomy" id="2910976"/>
    <lineage>
        <taxon>Bacteria</taxon>
        <taxon>Bacillati</taxon>
        <taxon>Actinomycetota</taxon>
        <taxon>Actinomycetes</taxon>
        <taxon>Micrococcales</taxon>
        <taxon>Promicromonosporaceae</taxon>
        <taxon>Antribacter</taxon>
    </lineage>
</organism>
<evidence type="ECO:0000256" key="1">
    <source>
        <dbReference type="ARBA" id="ARBA00022722"/>
    </source>
</evidence>
<dbReference type="GO" id="GO:0016787">
    <property type="term" value="F:hydrolase activity"/>
    <property type="evidence" value="ECO:0007669"/>
    <property type="project" value="UniProtKB-KW"/>
</dbReference>
<sequence length="139" mass="15783">MSRAKRRDTAPELALRRELHARGLRYRVTFPVPGQRRRTIDVAFTRAKLAVFIDGCFWHGCPEHGTRPRSNSAWWRDKLAANQARDADTDRTLIELGWTVIRAWEHEAAADVADRIESIVRVPPDSITASATARSPRSP</sequence>
<comment type="similarity">
    <text evidence="6">Belongs to the Vsr family.</text>
</comment>
<reference evidence="7" key="1">
    <citation type="submission" date="2022-01" db="EMBL/GenBank/DDBJ databases">
        <title>Antribacter sp. nov., isolated from Guizhou of China.</title>
        <authorList>
            <person name="Chengliang C."/>
            <person name="Ya Z."/>
        </authorList>
    </citation>
    <scope>NUCLEOTIDE SEQUENCE</scope>
    <source>
        <strain evidence="7">KLBMP 9083</strain>
    </source>
</reference>
<dbReference type="InterPro" id="IPR011335">
    <property type="entry name" value="Restrct_endonuc-II-like"/>
</dbReference>
<evidence type="ECO:0000256" key="3">
    <source>
        <dbReference type="ARBA" id="ARBA00022763"/>
    </source>
</evidence>
<dbReference type="InterPro" id="IPR004603">
    <property type="entry name" value="DNA_mismatch_endonuc_vsr"/>
</dbReference>
<evidence type="ECO:0000256" key="5">
    <source>
        <dbReference type="ARBA" id="ARBA00023204"/>
    </source>
</evidence>
<dbReference type="Gene3D" id="3.40.960.10">
    <property type="entry name" value="VSR Endonuclease"/>
    <property type="match status" value="1"/>
</dbReference>
<name>A0AA41QF96_9MICO</name>
<dbReference type="SUPFAM" id="SSF52980">
    <property type="entry name" value="Restriction endonuclease-like"/>
    <property type="match status" value="1"/>
</dbReference>
<keyword evidence="5" id="KW-0234">DNA repair</keyword>
<dbReference type="NCBIfam" id="TIGR00632">
    <property type="entry name" value="vsr"/>
    <property type="match status" value="1"/>
</dbReference>
<evidence type="ECO:0000256" key="4">
    <source>
        <dbReference type="ARBA" id="ARBA00022801"/>
    </source>
</evidence>
<comment type="caution">
    <text evidence="7">The sequence shown here is derived from an EMBL/GenBank/DDBJ whole genome shotgun (WGS) entry which is preliminary data.</text>
</comment>
<dbReference type="GO" id="GO:0006298">
    <property type="term" value="P:mismatch repair"/>
    <property type="evidence" value="ECO:0007669"/>
    <property type="project" value="InterPro"/>
</dbReference>
<dbReference type="EMBL" id="JAKGSG010000038">
    <property type="protein sequence ID" value="MCF4122077.1"/>
    <property type="molecule type" value="Genomic_DNA"/>
</dbReference>
<protein>
    <submittedName>
        <fullName evidence="7">Very short patch repair endonuclease</fullName>
    </submittedName>
</protein>